<proteinExistence type="predicted"/>
<evidence type="ECO:0000256" key="1">
    <source>
        <dbReference type="SAM" id="Phobius"/>
    </source>
</evidence>
<dbReference type="InterPro" id="IPR055568">
    <property type="entry name" value="DUF7144"/>
</dbReference>
<protein>
    <submittedName>
        <fullName evidence="3">Vacuolar-type H+-ATPase subunit I/STV1</fullName>
    </submittedName>
</protein>
<sequence>MGVHTRSTWSNWIWFAGTILIITGFFTVIEGIVALFRNEYYIVGSNGLLVFDMTAWGWIHLIVGACAIVVGLALFTGAAWARVVAVILVSFNAISQLAFLAAYPIWTTIIIALDVLVIWAVVVHGEVVQDEETRIDEQR</sequence>
<keyword evidence="1" id="KW-1133">Transmembrane helix</keyword>
<feature type="transmembrane region" description="Helical" evidence="1">
    <location>
        <begin position="83"/>
        <end position="103"/>
    </location>
</feature>
<dbReference type="Pfam" id="PF23636">
    <property type="entry name" value="DUF7144"/>
    <property type="match status" value="1"/>
</dbReference>
<feature type="transmembrane region" description="Helical" evidence="1">
    <location>
        <begin position="56"/>
        <end position="76"/>
    </location>
</feature>
<keyword evidence="4" id="KW-1185">Reference proteome</keyword>
<evidence type="ECO:0000313" key="4">
    <source>
        <dbReference type="Proteomes" id="UP001519332"/>
    </source>
</evidence>
<reference evidence="3 4" key="1">
    <citation type="submission" date="2021-03" db="EMBL/GenBank/DDBJ databases">
        <title>Sequencing the genomes of 1000 actinobacteria strains.</title>
        <authorList>
            <person name="Klenk H.-P."/>
        </authorList>
    </citation>
    <scope>NUCLEOTIDE SEQUENCE [LARGE SCALE GENOMIC DNA]</scope>
    <source>
        <strain evidence="3 4">DSM 46670</strain>
    </source>
</reference>
<feature type="transmembrane region" description="Helical" evidence="1">
    <location>
        <begin position="12"/>
        <end position="36"/>
    </location>
</feature>
<evidence type="ECO:0000313" key="3">
    <source>
        <dbReference type="EMBL" id="MBP2323496.1"/>
    </source>
</evidence>
<organism evidence="3 4">
    <name type="scientific">Kibdelosporangium banguiense</name>
    <dbReference type="NCBI Taxonomy" id="1365924"/>
    <lineage>
        <taxon>Bacteria</taxon>
        <taxon>Bacillati</taxon>
        <taxon>Actinomycetota</taxon>
        <taxon>Actinomycetes</taxon>
        <taxon>Pseudonocardiales</taxon>
        <taxon>Pseudonocardiaceae</taxon>
        <taxon>Kibdelosporangium</taxon>
    </lineage>
</organism>
<feature type="transmembrane region" description="Helical" evidence="1">
    <location>
        <begin position="109"/>
        <end position="128"/>
    </location>
</feature>
<comment type="caution">
    <text evidence="3">The sequence shown here is derived from an EMBL/GenBank/DDBJ whole genome shotgun (WGS) entry which is preliminary data.</text>
</comment>
<dbReference type="RefSeq" id="WP_245378309.1">
    <property type="nucleotide sequence ID" value="NZ_JAGINW010000001.1"/>
</dbReference>
<gene>
    <name evidence="3" type="ORF">JOF56_003881</name>
</gene>
<evidence type="ECO:0000259" key="2">
    <source>
        <dbReference type="Pfam" id="PF23636"/>
    </source>
</evidence>
<dbReference type="EMBL" id="JAGINW010000001">
    <property type="protein sequence ID" value="MBP2323496.1"/>
    <property type="molecule type" value="Genomic_DNA"/>
</dbReference>
<accession>A0ABS4TGN5</accession>
<keyword evidence="1" id="KW-0472">Membrane</keyword>
<feature type="domain" description="DUF7144" evidence="2">
    <location>
        <begin position="12"/>
        <end position="125"/>
    </location>
</feature>
<dbReference type="Proteomes" id="UP001519332">
    <property type="component" value="Unassembled WGS sequence"/>
</dbReference>
<keyword evidence="1" id="KW-0812">Transmembrane</keyword>
<name>A0ABS4TGN5_9PSEU</name>